<organism evidence="1 2">
    <name type="scientific">Cetraspora pellucida</name>
    <dbReference type="NCBI Taxonomy" id="1433469"/>
    <lineage>
        <taxon>Eukaryota</taxon>
        <taxon>Fungi</taxon>
        <taxon>Fungi incertae sedis</taxon>
        <taxon>Mucoromycota</taxon>
        <taxon>Glomeromycotina</taxon>
        <taxon>Glomeromycetes</taxon>
        <taxon>Diversisporales</taxon>
        <taxon>Gigasporaceae</taxon>
        <taxon>Cetraspora</taxon>
    </lineage>
</organism>
<dbReference type="Proteomes" id="UP000789759">
    <property type="component" value="Unassembled WGS sequence"/>
</dbReference>
<evidence type="ECO:0000313" key="2">
    <source>
        <dbReference type="Proteomes" id="UP000789759"/>
    </source>
</evidence>
<dbReference type="PANTHER" id="PTHR31424">
    <property type="entry name" value="PROTEIN CBG23806"/>
    <property type="match status" value="1"/>
</dbReference>
<name>A0A9N8W7W1_9GLOM</name>
<reference evidence="1" key="1">
    <citation type="submission" date="2021-06" db="EMBL/GenBank/DDBJ databases">
        <authorList>
            <person name="Kallberg Y."/>
            <person name="Tangrot J."/>
            <person name="Rosling A."/>
        </authorList>
    </citation>
    <scope>NUCLEOTIDE SEQUENCE</scope>
    <source>
        <strain evidence="1">FL966</strain>
    </source>
</reference>
<comment type="caution">
    <text evidence="1">The sequence shown here is derived from an EMBL/GenBank/DDBJ whole genome shotgun (WGS) entry which is preliminary data.</text>
</comment>
<gene>
    <name evidence="1" type="ORF">CPELLU_LOCUS1208</name>
</gene>
<accession>A0A9N8W7W1</accession>
<dbReference type="OrthoDB" id="2433592at2759"/>
<proteinExistence type="predicted"/>
<protein>
    <submittedName>
        <fullName evidence="1">900_t:CDS:1</fullName>
    </submittedName>
</protein>
<dbReference type="AlphaFoldDB" id="A0A9N8W7W1"/>
<sequence length="276" mass="32234">MSTEQRPSDGYKFCQQDLSKEWAISKTKRWIDDQMQQIILIKSININLDISQKNNLETNKNVMIDIDDSKIVEKVTESIGKAAYSIEKYETLEIVLAPLIQELSEIKSGYLDNEGHDWNICLYFLANWKFLAICLEHKAANAKDFCLWCSIKKNQNGIKTYDWTISKRIENLNINYFKIPSHKSKPLFSMISLTHWVVDELHVMLQITDQLWLLLVSEVGIKNNSKNSFNELYKDMHKQCIDGVEFKKKALNWIDLFLTSSSGNLNYLQTFVQELY</sequence>
<dbReference type="PANTHER" id="PTHR31424:SF5">
    <property type="entry name" value="APPLE DOMAIN-CONTAINING PROTEIN"/>
    <property type="match status" value="1"/>
</dbReference>
<dbReference type="EMBL" id="CAJVQA010000428">
    <property type="protein sequence ID" value="CAG8474011.1"/>
    <property type="molecule type" value="Genomic_DNA"/>
</dbReference>
<evidence type="ECO:0000313" key="1">
    <source>
        <dbReference type="EMBL" id="CAG8474011.1"/>
    </source>
</evidence>
<keyword evidence="2" id="KW-1185">Reference proteome</keyword>